<protein>
    <submittedName>
        <fullName evidence="1">Uncharacterized protein</fullName>
    </submittedName>
</protein>
<dbReference type="AlphaFoldDB" id="A0A0D2C3M8"/>
<dbReference type="VEuPathDB" id="FungiDB:PV06_05394"/>
<dbReference type="HOGENOM" id="CLU_1510623_0_0_1"/>
<keyword evidence="2" id="KW-1185">Reference proteome</keyword>
<gene>
    <name evidence="1" type="ORF">PV06_05394</name>
</gene>
<accession>A0A0D2C3M8</accession>
<evidence type="ECO:0000313" key="2">
    <source>
        <dbReference type="Proteomes" id="UP000053342"/>
    </source>
</evidence>
<dbReference type="GeneID" id="27357468"/>
<name>A0A0D2C3M8_9EURO</name>
<proteinExistence type="predicted"/>
<evidence type="ECO:0000313" key="1">
    <source>
        <dbReference type="EMBL" id="KIW44382.1"/>
    </source>
</evidence>
<dbReference type="RefSeq" id="XP_016264598.1">
    <property type="nucleotide sequence ID" value="XM_016406392.1"/>
</dbReference>
<dbReference type="Proteomes" id="UP000053342">
    <property type="component" value="Unassembled WGS sequence"/>
</dbReference>
<sequence>MEHAHFQHLEDFVGPPPFVQHVPLVHIGSTISPFKVFGQTQLDNGDLREDQSHDTDPTIHRKFSALPLQPEQPLTSTLSLSTSLSPERLIAGQRTSMNSQAVNVCDQEQLPNTSPELHSIMMNFLADTNVGGFEICLPLVPPDEENYTVDMPTHTSSRRNGKPCMRCRALKRKVLAVI</sequence>
<organism evidence="1 2">
    <name type="scientific">Exophiala oligosperma</name>
    <dbReference type="NCBI Taxonomy" id="215243"/>
    <lineage>
        <taxon>Eukaryota</taxon>
        <taxon>Fungi</taxon>
        <taxon>Dikarya</taxon>
        <taxon>Ascomycota</taxon>
        <taxon>Pezizomycotina</taxon>
        <taxon>Eurotiomycetes</taxon>
        <taxon>Chaetothyriomycetidae</taxon>
        <taxon>Chaetothyriales</taxon>
        <taxon>Herpotrichiellaceae</taxon>
        <taxon>Exophiala</taxon>
    </lineage>
</organism>
<dbReference type="EMBL" id="KN847335">
    <property type="protein sequence ID" value="KIW44382.1"/>
    <property type="molecule type" value="Genomic_DNA"/>
</dbReference>
<reference evidence="1 2" key="1">
    <citation type="submission" date="2015-01" db="EMBL/GenBank/DDBJ databases">
        <title>The Genome Sequence of Exophiala oligosperma CBS72588.</title>
        <authorList>
            <consortium name="The Broad Institute Genomics Platform"/>
            <person name="Cuomo C."/>
            <person name="de Hoog S."/>
            <person name="Gorbushina A."/>
            <person name="Stielow B."/>
            <person name="Teixiera M."/>
            <person name="Abouelleil A."/>
            <person name="Chapman S.B."/>
            <person name="Priest M."/>
            <person name="Young S.K."/>
            <person name="Wortman J."/>
            <person name="Nusbaum C."/>
            <person name="Birren B."/>
        </authorList>
    </citation>
    <scope>NUCLEOTIDE SEQUENCE [LARGE SCALE GENOMIC DNA]</scope>
    <source>
        <strain evidence="1 2">CBS 72588</strain>
    </source>
</reference>